<evidence type="ECO:0000256" key="3">
    <source>
        <dbReference type="ARBA" id="ARBA00022525"/>
    </source>
</evidence>
<feature type="domain" description="MD-2-related lipid-recognition" evidence="4">
    <location>
        <begin position="45"/>
        <end position="178"/>
    </location>
</feature>
<gene>
    <name evidence="5" type="ORF">CHIRRI_LOCUS2679</name>
</gene>
<evidence type="ECO:0000256" key="2">
    <source>
        <dbReference type="ARBA" id="ARBA00006370"/>
    </source>
</evidence>
<dbReference type="OrthoDB" id="6576058at2759"/>
<keyword evidence="3" id="KW-0964">Secreted</keyword>
<dbReference type="SUPFAM" id="SSF81296">
    <property type="entry name" value="E set domains"/>
    <property type="match status" value="1"/>
</dbReference>
<keyword evidence="6" id="KW-1185">Reference proteome</keyword>
<dbReference type="EMBL" id="OU895877">
    <property type="protein sequence ID" value="CAG9799720.1"/>
    <property type="molecule type" value="Genomic_DNA"/>
</dbReference>
<sequence length="181" mass="20954">MFSLISYFATNVTKVRLPTTMNFKVIILVLTTCVAFVVADSIIPVNSCDNLQDSLGTENSLCEINQVTIDSCKMEYKKCILYRKENYTINVDFVPKFSSDHIKMDLFFDFGNFNMLRNISYSIDTEACNFMTCPIVNGIKNTYRYRGHIPNIIPKAMYRFYFMMSEGSIPKCCFEMKIKIM</sequence>
<dbReference type="InterPro" id="IPR014756">
    <property type="entry name" value="Ig_E-set"/>
</dbReference>
<dbReference type="InterPro" id="IPR003172">
    <property type="entry name" value="ML_dom"/>
</dbReference>
<reference evidence="5" key="2">
    <citation type="submission" date="2022-10" db="EMBL/GenBank/DDBJ databases">
        <authorList>
            <consortium name="ENA_rothamsted_submissions"/>
            <consortium name="culmorum"/>
            <person name="King R."/>
        </authorList>
    </citation>
    <scope>NUCLEOTIDE SEQUENCE</scope>
</reference>
<evidence type="ECO:0000313" key="6">
    <source>
        <dbReference type="Proteomes" id="UP001153620"/>
    </source>
</evidence>
<dbReference type="SMART" id="SM00737">
    <property type="entry name" value="ML"/>
    <property type="match status" value="1"/>
</dbReference>
<accession>A0A9N9WNL2</accession>
<organism evidence="5 6">
    <name type="scientific">Chironomus riparius</name>
    <dbReference type="NCBI Taxonomy" id="315576"/>
    <lineage>
        <taxon>Eukaryota</taxon>
        <taxon>Metazoa</taxon>
        <taxon>Ecdysozoa</taxon>
        <taxon>Arthropoda</taxon>
        <taxon>Hexapoda</taxon>
        <taxon>Insecta</taxon>
        <taxon>Pterygota</taxon>
        <taxon>Neoptera</taxon>
        <taxon>Endopterygota</taxon>
        <taxon>Diptera</taxon>
        <taxon>Nematocera</taxon>
        <taxon>Chironomoidea</taxon>
        <taxon>Chironomidae</taxon>
        <taxon>Chironominae</taxon>
        <taxon>Chironomus</taxon>
    </lineage>
</organism>
<dbReference type="AlphaFoldDB" id="A0A9N9WNL2"/>
<reference evidence="5" key="1">
    <citation type="submission" date="2022-01" db="EMBL/GenBank/DDBJ databases">
        <authorList>
            <person name="King R."/>
        </authorList>
    </citation>
    <scope>NUCLEOTIDE SEQUENCE</scope>
</reference>
<evidence type="ECO:0000313" key="5">
    <source>
        <dbReference type="EMBL" id="CAG9799720.1"/>
    </source>
</evidence>
<dbReference type="GO" id="GO:0005576">
    <property type="term" value="C:extracellular region"/>
    <property type="evidence" value="ECO:0007669"/>
    <property type="project" value="UniProtKB-SubCell"/>
</dbReference>
<dbReference type="FunFam" id="2.60.40.770:FF:000001">
    <property type="entry name" value="NPC intracellular cholesterol transporter 2"/>
    <property type="match status" value="1"/>
</dbReference>
<comment type="similarity">
    <text evidence="2">Belongs to the NPC2 family.</text>
</comment>
<comment type="subcellular location">
    <subcellularLocation>
        <location evidence="1">Secreted</location>
    </subcellularLocation>
</comment>
<proteinExistence type="inferred from homology"/>
<dbReference type="Proteomes" id="UP001153620">
    <property type="component" value="Chromosome 1"/>
</dbReference>
<evidence type="ECO:0000259" key="4">
    <source>
        <dbReference type="SMART" id="SM00737"/>
    </source>
</evidence>
<protein>
    <recommendedName>
        <fullName evidence="4">MD-2-related lipid-recognition domain-containing protein</fullName>
    </recommendedName>
</protein>
<dbReference type="Pfam" id="PF02221">
    <property type="entry name" value="E1_DerP2_DerF2"/>
    <property type="match status" value="1"/>
</dbReference>
<dbReference type="Gene3D" id="2.60.40.770">
    <property type="match status" value="1"/>
</dbReference>
<name>A0A9N9WNL2_9DIPT</name>
<evidence type="ECO:0000256" key="1">
    <source>
        <dbReference type="ARBA" id="ARBA00004613"/>
    </source>
</evidence>